<evidence type="ECO:0000313" key="2">
    <source>
        <dbReference type="EMBL" id="NSJ46791.1"/>
    </source>
</evidence>
<dbReference type="RefSeq" id="WP_002584599.1">
    <property type="nucleotide sequence ID" value="NZ_AP031445.1"/>
</dbReference>
<proteinExistence type="predicted"/>
<dbReference type="EMBL" id="CP050964">
    <property type="protein sequence ID" value="QIX92040.1"/>
    <property type="molecule type" value="Genomic_DNA"/>
</dbReference>
<dbReference type="Gene3D" id="3.40.50.880">
    <property type="match status" value="1"/>
</dbReference>
<evidence type="ECO:0000313" key="8">
    <source>
        <dbReference type="Proteomes" id="UP000719916"/>
    </source>
</evidence>
<sequence length="695" mass="78440">MEKQWWKTASRVIQTNLQVMDTPRMSAEQLAQNVVELEGNVLAVNVGGIYAWYQSEVLYHHINEWLPKERDLLGDIVRECRKRRVKVIARFDFSKADDSVYLQKPQWFVRNPDGTPHAYGIGRTGPWSILYSTCINGGYRNYEVAVPVLKEALKRYEFDGVFLNAPNYEPCFCESCRKKYRQVFGEELPMEWENGKNITTSPTFAHRKGIKGVREEWESLCYKDNIRLIRENVQAVSPGIPLILYFKTYGEDLDARVSTADVLCAEAQDILSQGIENITPFWLPSLNAKYGSVPEHMPAPFGIIHSCPGMDWRHAGLPEAEYQSWMSRVAANGANLWHSLTGFKETIGDQRLLRTIKAVNQDAVQVEMAMNGAKSAAQVLVVWNSTKSAEGWIGGLLNTQIQFDVEDEKRFSVQRACRYQAVIVPSGGKMLETKKRELEECVRRGVSLLIEEHRASWARESHEFLGIEEEVQGGGELKAAYWRFETDSLQRNLEETLLLPHQGETLYCTVKESSVTEATLVPPFAPLDAVGAPPERASIPVQRTQLPLCVTHKEGDGAVLYLPFAFGCLLREYGLPDDLRLLENMIDWALKDSRVFRMEPCPGLEAVLYQTQNGALLHLINSVGGRPLMKMVPLVDVEFNLLLPPGVSGADVKVLLGPKAVVVRNKERILTVSAARVETWSTFEIVWKKMVPIIG</sequence>
<dbReference type="Gene3D" id="3.20.20.80">
    <property type="entry name" value="Glycosidases"/>
    <property type="match status" value="1"/>
</dbReference>
<dbReference type="EMBL" id="FOIO01000105">
    <property type="protein sequence ID" value="SEU20640.1"/>
    <property type="molecule type" value="Genomic_DNA"/>
</dbReference>
<dbReference type="Proteomes" id="UP000501069">
    <property type="component" value="Chromosome"/>
</dbReference>
<protein>
    <submittedName>
        <fullName evidence="4">Hypothetical glycosyl hydrolase 6</fullName>
    </submittedName>
</protein>
<gene>
    <name evidence="1" type="ORF">Ccl03g_00440</name>
    <name evidence="3" type="ORF">FOC47_16745</name>
    <name evidence="2" type="ORF">G5B26_25310</name>
    <name evidence="4" type="ORF">SAMN05216521_11054</name>
</gene>
<evidence type="ECO:0000313" key="7">
    <source>
        <dbReference type="Proteomes" id="UP000501069"/>
    </source>
</evidence>
<evidence type="ECO:0000313" key="1">
    <source>
        <dbReference type="EMBL" id="GEA34331.1"/>
    </source>
</evidence>
<dbReference type="AlphaFoldDB" id="A0A1I2XGR9"/>
<evidence type="ECO:0000313" key="3">
    <source>
        <dbReference type="EMBL" id="QIX92040.1"/>
    </source>
</evidence>
<dbReference type="Proteomes" id="UP000315200">
    <property type="component" value="Unassembled WGS sequence"/>
</dbReference>
<accession>A0A1I2XGR9</accession>
<dbReference type="InterPro" id="IPR029062">
    <property type="entry name" value="Class_I_gatase-like"/>
</dbReference>
<dbReference type="GO" id="GO:0016787">
    <property type="term" value="F:hydrolase activity"/>
    <property type="evidence" value="ECO:0007669"/>
    <property type="project" value="UniProtKB-KW"/>
</dbReference>
<reference evidence="2" key="5">
    <citation type="submission" date="2020-02" db="EMBL/GenBank/DDBJ databases">
        <authorList>
            <person name="Littmann E."/>
            <person name="Sorbara M."/>
        </authorList>
    </citation>
    <scope>NUCLEOTIDE SEQUENCE</scope>
    <source>
        <strain evidence="2">MSK.2.26</strain>
    </source>
</reference>
<dbReference type="Proteomes" id="UP000182121">
    <property type="component" value="Unassembled WGS sequence"/>
</dbReference>
<name>A0A1I2XGR9_9FIRM</name>
<dbReference type="EMBL" id="BJLB01000001">
    <property type="protein sequence ID" value="GEA34331.1"/>
    <property type="molecule type" value="Genomic_DNA"/>
</dbReference>
<dbReference type="Pfam" id="PF14871">
    <property type="entry name" value="GHL6"/>
    <property type="match status" value="1"/>
</dbReference>
<dbReference type="InterPro" id="IPR028212">
    <property type="entry name" value="GHL6"/>
</dbReference>
<dbReference type="Proteomes" id="UP000719916">
    <property type="component" value="Unassembled WGS sequence"/>
</dbReference>
<keyword evidence="4" id="KW-0378">Hydrolase</keyword>
<evidence type="ECO:0000313" key="6">
    <source>
        <dbReference type="Proteomes" id="UP000315200"/>
    </source>
</evidence>
<evidence type="ECO:0000313" key="5">
    <source>
        <dbReference type="Proteomes" id="UP000182121"/>
    </source>
</evidence>
<reference evidence="2 8" key="4">
    <citation type="journal article" date="2020" name="Cell Host Microbe">
        <title>Functional and Genomic Variation between Human-Derived Isolates of Lachnospiraceae Reveals Inter- and Intra-Species Diversity.</title>
        <authorList>
            <person name="Sorbara M.T."/>
            <person name="Littmann E.R."/>
            <person name="Fontana E."/>
            <person name="Moody T.U."/>
            <person name="Kohout C.E."/>
            <person name="Gjonbalaj M."/>
            <person name="Eaton V."/>
            <person name="Seok R."/>
            <person name="Leiner I.M."/>
            <person name="Pamer E.G."/>
        </authorList>
    </citation>
    <scope>NUCLEOTIDE SEQUENCE [LARGE SCALE GENOMIC DNA]</scope>
    <source>
        <strain evidence="2 8">MSK.2.26</strain>
    </source>
</reference>
<dbReference type="SUPFAM" id="SSF52317">
    <property type="entry name" value="Class I glutamine amidotransferase-like"/>
    <property type="match status" value="1"/>
</dbReference>
<dbReference type="GeneID" id="57962823"/>
<organism evidence="1 6">
    <name type="scientific">Enterocloster clostridioformis</name>
    <dbReference type="NCBI Taxonomy" id="1531"/>
    <lineage>
        <taxon>Bacteria</taxon>
        <taxon>Bacillati</taxon>
        <taxon>Bacillota</taxon>
        <taxon>Clostridia</taxon>
        <taxon>Lachnospirales</taxon>
        <taxon>Lachnospiraceae</taxon>
        <taxon>Enterocloster</taxon>
    </lineage>
</organism>
<reference evidence="4 5" key="1">
    <citation type="submission" date="2016-10" db="EMBL/GenBank/DDBJ databases">
        <authorList>
            <person name="Varghese N."/>
            <person name="Submissions S."/>
        </authorList>
    </citation>
    <scope>NUCLEOTIDE SEQUENCE [LARGE SCALE GENOMIC DNA]</scope>
    <source>
        <strain evidence="4 5">NLAE-zl-C196</strain>
    </source>
</reference>
<reference evidence="3 7" key="3">
    <citation type="submission" date="2019-11" db="EMBL/GenBank/DDBJ databases">
        <title>FDA dAtabase for Regulatory Grade micrObial Sequences (FDA-ARGOS): Supporting development and validation of Infectious Disease Dx tests.</title>
        <authorList>
            <person name="Turner S."/>
            <person name="Byrd R."/>
            <person name="Tallon L."/>
            <person name="Sadzewicz L."/>
            <person name="Vavikolanu K."/>
            <person name="Mehta A."/>
            <person name="Aluvathingal J."/>
            <person name="Nadendla S."/>
            <person name="Myers T."/>
            <person name="Yan Y."/>
            <person name="Sichtig H."/>
        </authorList>
    </citation>
    <scope>NUCLEOTIDE SEQUENCE [LARGE SCALE GENOMIC DNA]</scope>
    <source>
        <strain evidence="3 7">FDAARGOS_739</strain>
    </source>
</reference>
<dbReference type="EMBL" id="JAAISW010000090">
    <property type="protein sequence ID" value="NSJ46791.1"/>
    <property type="molecule type" value="Genomic_DNA"/>
</dbReference>
<reference evidence="1 6" key="2">
    <citation type="submission" date="2019-06" db="EMBL/GenBank/DDBJ databases">
        <title>Draft genome sequence of [Clostridium] clostridioforme NBRC 113352.</title>
        <authorList>
            <person name="Miura T."/>
            <person name="Furukawa M."/>
            <person name="Shimamura M."/>
            <person name="Ohyama Y."/>
            <person name="Yamazoe A."/>
            <person name="Kawasaki H."/>
        </authorList>
    </citation>
    <scope>NUCLEOTIDE SEQUENCE [LARGE SCALE GENOMIC DNA]</scope>
    <source>
        <strain evidence="1 6">NBRC 113352</strain>
    </source>
</reference>
<evidence type="ECO:0000313" key="4">
    <source>
        <dbReference type="EMBL" id="SEU20640.1"/>
    </source>
</evidence>